<evidence type="ECO:0000313" key="3">
    <source>
        <dbReference type="Proteomes" id="UP000250166"/>
    </source>
</evidence>
<dbReference type="RefSeq" id="WP_112059186.1">
    <property type="nucleotide sequence ID" value="NZ_UAWL01000020.1"/>
</dbReference>
<proteinExistence type="predicted"/>
<organism evidence="2 3">
    <name type="scientific">Helicobacter fennelliae</name>
    <dbReference type="NCBI Taxonomy" id="215"/>
    <lineage>
        <taxon>Bacteria</taxon>
        <taxon>Pseudomonadati</taxon>
        <taxon>Campylobacterota</taxon>
        <taxon>Epsilonproteobacteria</taxon>
        <taxon>Campylobacterales</taxon>
        <taxon>Helicobacteraceae</taxon>
        <taxon>Helicobacter</taxon>
    </lineage>
</organism>
<gene>
    <name evidence="2" type="ORF">NCTC13102_02100</name>
</gene>
<reference evidence="2 3" key="1">
    <citation type="submission" date="2018-06" db="EMBL/GenBank/DDBJ databases">
        <authorList>
            <consortium name="Pathogen Informatics"/>
            <person name="Doyle S."/>
        </authorList>
    </citation>
    <scope>NUCLEOTIDE SEQUENCE [LARGE SCALE GENOMIC DNA]</scope>
    <source>
        <strain evidence="2 3">NCTC13102</strain>
    </source>
</reference>
<name>A0A2X3GME5_9HELI</name>
<sequence>MAGLRDIKKTNSFKSVELERKSKQAGSANDFINQAEGETSKPKAKGKLGAPRKSEADKRTQKIMCYFTEKEIVKIQEMAEDKNMKVNEFLRFKIFS</sequence>
<evidence type="ECO:0000313" key="2">
    <source>
        <dbReference type="EMBL" id="SQC36290.1"/>
    </source>
</evidence>
<dbReference type="Proteomes" id="UP000250166">
    <property type="component" value="Unassembled WGS sequence"/>
</dbReference>
<protein>
    <recommendedName>
        <fullName evidence="4">CopG family transcriptional regulator</fullName>
    </recommendedName>
</protein>
<feature type="region of interest" description="Disordered" evidence="1">
    <location>
        <begin position="18"/>
        <end position="57"/>
    </location>
</feature>
<accession>A0A2X3GME5</accession>
<dbReference type="EMBL" id="UAWL01000020">
    <property type="protein sequence ID" value="SQC36290.1"/>
    <property type="molecule type" value="Genomic_DNA"/>
</dbReference>
<evidence type="ECO:0008006" key="4">
    <source>
        <dbReference type="Google" id="ProtNLM"/>
    </source>
</evidence>
<dbReference type="AlphaFoldDB" id="A0A2X3GME5"/>
<evidence type="ECO:0000256" key="1">
    <source>
        <dbReference type="SAM" id="MobiDB-lite"/>
    </source>
</evidence>